<dbReference type="GO" id="GO:0000162">
    <property type="term" value="P:L-tryptophan biosynthetic process"/>
    <property type="evidence" value="ECO:0007669"/>
    <property type="project" value="TreeGrafter"/>
</dbReference>
<dbReference type="PRINTS" id="PR00096">
    <property type="entry name" value="GATASE"/>
</dbReference>
<reference evidence="3 4" key="1">
    <citation type="submission" date="2019-11" db="EMBL/GenBank/DDBJ databases">
        <title>Comparative genomics of hydrocarbon-degrading Desulfosarcina strains.</title>
        <authorList>
            <person name="Watanabe M."/>
            <person name="Kojima H."/>
            <person name="Fukui M."/>
        </authorList>
    </citation>
    <scope>NUCLEOTIDE SEQUENCE [LARGE SCALE GENOMIC DNA]</scope>
    <source>
        <strain evidence="3 4">PP31</strain>
    </source>
</reference>
<dbReference type="CDD" id="cd01743">
    <property type="entry name" value="GATase1_Anthranilate_Synthase"/>
    <property type="match status" value="1"/>
</dbReference>
<dbReference type="Proteomes" id="UP000427769">
    <property type="component" value="Chromosome"/>
</dbReference>
<dbReference type="InterPro" id="IPR029062">
    <property type="entry name" value="Class_I_gatase-like"/>
</dbReference>
<feature type="domain" description="Glutamine amidotransferase" evidence="2">
    <location>
        <begin position="3"/>
        <end position="185"/>
    </location>
</feature>
<dbReference type="OrthoDB" id="9786812at2"/>
<dbReference type="PANTHER" id="PTHR43418">
    <property type="entry name" value="MULTIFUNCTIONAL TRYPTOPHAN BIOSYNTHESIS PROTEIN-RELATED"/>
    <property type="match status" value="1"/>
</dbReference>
<dbReference type="PROSITE" id="PS51273">
    <property type="entry name" value="GATASE_TYPE_1"/>
    <property type="match status" value="1"/>
</dbReference>
<dbReference type="InterPro" id="IPR006221">
    <property type="entry name" value="TrpG/PapA_dom"/>
</dbReference>
<evidence type="ECO:0000256" key="1">
    <source>
        <dbReference type="ARBA" id="ARBA00022962"/>
    </source>
</evidence>
<dbReference type="RefSeq" id="WP_155304011.1">
    <property type="nucleotide sequence ID" value="NZ_AP021875.1"/>
</dbReference>
<evidence type="ECO:0000313" key="3">
    <source>
        <dbReference type="EMBL" id="BBO75057.1"/>
    </source>
</evidence>
<dbReference type="PRINTS" id="PR00099">
    <property type="entry name" value="CPSGATASE"/>
</dbReference>
<dbReference type="FunFam" id="3.40.50.880:FF:000003">
    <property type="entry name" value="Anthranilate synthase component II"/>
    <property type="match status" value="1"/>
</dbReference>
<evidence type="ECO:0000259" key="2">
    <source>
        <dbReference type="Pfam" id="PF00117"/>
    </source>
</evidence>
<proteinExistence type="predicted"/>
<name>A0A5K7ZG21_9BACT</name>
<evidence type="ECO:0000313" key="4">
    <source>
        <dbReference type="Proteomes" id="UP000427769"/>
    </source>
</evidence>
<dbReference type="PRINTS" id="PR00097">
    <property type="entry name" value="ANTSNTHASEII"/>
</dbReference>
<keyword evidence="4" id="KW-1185">Reference proteome</keyword>
<protein>
    <submittedName>
        <fullName evidence="3">Glutamine amidotransferase</fullName>
    </submittedName>
</protein>
<organism evidence="3 4">
    <name type="scientific">Desulfosarcina widdelii</name>
    <dbReference type="NCBI Taxonomy" id="947919"/>
    <lineage>
        <taxon>Bacteria</taxon>
        <taxon>Pseudomonadati</taxon>
        <taxon>Thermodesulfobacteriota</taxon>
        <taxon>Desulfobacteria</taxon>
        <taxon>Desulfobacterales</taxon>
        <taxon>Desulfosarcinaceae</taxon>
        <taxon>Desulfosarcina</taxon>
    </lineage>
</organism>
<dbReference type="KEGG" id="dwd:DSCW_24740"/>
<keyword evidence="3" id="KW-0808">Transferase</keyword>
<dbReference type="PANTHER" id="PTHR43418:SF4">
    <property type="entry name" value="MULTIFUNCTIONAL TRYPTOPHAN BIOSYNTHESIS PROTEIN"/>
    <property type="match status" value="1"/>
</dbReference>
<dbReference type="NCBIfam" id="TIGR00566">
    <property type="entry name" value="trpG_papA"/>
    <property type="match status" value="1"/>
</dbReference>
<dbReference type="GO" id="GO:0016740">
    <property type="term" value="F:transferase activity"/>
    <property type="evidence" value="ECO:0007669"/>
    <property type="project" value="UniProtKB-KW"/>
</dbReference>
<keyword evidence="1 3" id="KW-0315">Glutamine amidotransferase</keyword>
<dbReference type="GO" id="GO:0005829">
    <property type="term" value="C:cytosol"/>
    <property type="evidence" value="ECO:0007669"/>
    <property type="project" value="TreeGrafter"/>
</dbReference>
<sequence>MILMIDNYDSFTYNLVQYLKQIGEEVAVRRNDAIGVDEIERMAPRAIVISPGPGRPESAGVSLETIRRFSGKIPILGVCLGHQSIAHAFGGNVTFAQRLMHGKTSAITADGKGIFGGIKKAFQAMRYHSLAVEKQSLPDCLEVTATADDGEVMGIRHRDHVTEGIQFHPESIMTPVGKRLLRNFIKLAVP</sequence>
<dbReference type="EMBL" id="AP021875">
    <property type="protein sequence ID" value="BBO75057.1"/>
    <property type="molecule type" value="Genomic_DNA"/>
</dbReference>
<dbReference type="Pfam" id="PF00117">
    <property type="entry name" value="GATase"/>
    <property type="match status" value="1"/>
</dbReference>
<dbReference type="GO" id="GO:0004049">
    <property type="term" value="F:anthranilate synthase activity"/>
    <property type="evidence" value="ECO:0007669"/>
    <property type="project" value="TreeGrafter"/>
</dbReference>
<dbReference type="Gene3D" id="3.40.50.880">
    <property type="match status" value="1"/>
</dbReference>
<dbReference type="InterPro" id="IPR017926">
    <property type="entry name" value="GATASE"/>
</dbReference>
<dbReference type="SUPFAM" id="SSF52317">
    <property type="entry name" value="Class I glutamine amidotransferase-like"/>
    <property type="match status" value="1"/>
</dbReference>
<dbReference type="InterPro" id="IPR050472">
    <property type="entry name" value="Anth_synth/Amidotransfase"/>
</dbReference>
<accession>A0A5K7ZG21</accession>
<gene>
    <name evidence="3" type="ORF">DSCW_24740</name>
</gene>
<dbReference type="AlphaFoldDB" id="A0A5K7ZG21"/>